<sequence length="95" mass="10078">MSGLCEGGNEHPESSACASACFVQFRPGDARISRLLSGLCNLNRPLHVSFATRTALLCGRAVTNGIDNMNMHGDSQKLDFKPSGRTVVRGIAVST</sequence>
<protein>
    <submittedName>
        <fullName evidence="1">Uncharacterized protein</fullName>
    </submittedName>
</protein>
<comment type="caution">
    <text evidence="1">The sequence shown here is derived from an EMBL/GenBank/DDBJ whole genome shotgun (WGS) entry which is preliminary data.</text>
</comment>
<dbReference type="EMBL" id="JAJSOF020000031">
    <property type="protein sequence ID" value="KAJ4431388.1"/>
    <property type="molecule type" value="Genomic_DNA"/>
</dbReference>
<dbReference type="Proteomes" id="UP001148838">
    <property type="component" value="Unassembled WGS sequence"/>
</dbReference>
<gene>
    <name evidence="1" type="ORF">ANN_19985</name>
</gene>
<evidence type="ECO:0000313" key="2">
    <source>
        <dbReference type="Proteomes" id="UP001148838"/>
    </source>
</evidence>
<reference evidence="1 2" key="1">
    <citation type="journal article" date="2022" name="Allergy">
        <title>Genome assembly and annotation of Periplaneta americana reveal a comprehensive cockroach allergen profile.</title>
        <authorList>
            <person name="Wang L."/>
            <person name="Xiong Q."/>
            <person name="Saelim N."/>
            <person name="Wang L."/>
            <person name="Nong W."/>
            <person name="Wan A.T."/>
            <person name="Shi M."/>
            <person name="Liu X."/>
            <person name="Cao Q."/>
            <person name="Hui J.H.L."/>
            <person name="Sookrung N."/>
            <person name="Leung T.F."/>
            <person name="Tungtrongchitr A."/>
            <person name="Tsui S.K.W."/>
        </authorList>
    </citation>
    <scope>NUCLEOTIDE SEQUENCE [LARGE SCALE GENOMIC DNA]</scope>
    <source>
        <strain evidence="1">PWHHKU_190912</strain>
    </source>
</reference>
<accession>A0ABQ8SBM8</accession>
<proteinExistence type="predicted"/>
<keyword evidence="2" id="KW-1185">Reference proteome</keyword>
<evidence type="ECO:0000313" key="1">
    <source>
        <dbReference type="EMBL" id="KAJ4431388.1"/>
    </source>
</evidence>
<name>A0ABQ8SBM8_PERAM</name>
<organism evidence="1 2">
    <name type="scientific">Periplaneta americana</name>
    <name type="common">American cockroach</name>
    <name type="synonym">Blatta americana</name>
    <dbReference type="NCBI Taxonomy" id="6978"/>
    <lineage>
        <taxon>Eukaryota</taxon>
        <taxon>Metazoa</taxon>
        <taxon>Ecdysozoa</taxon>
        <taxon>Arthropoda</taxon>
        <taxon>Hexapoda</taxon>
        <taxon>Insecta</taxon>
        <taxon>Pterygota</taxon>
        <taxon>Neoptera</taxon>
        <taxon>Polyneoptera</taxon>
        <taxon>Dictyoptera</taxon>
        <taxon>Blattodea</taxon>
        <taxon>Blattoidea</taxon>
        <taxon>Blattidae</taxon>
        <taxon>Blattinae</taxon>
        <taxon>Periplaneta</taxon>
    </lineage>
</organism>